<dbReference type="HOGENOM" id="CLU_3328465_0_0_6"/>
<keyword evidence="3" id="KW-1185">Reference proteome</keyword>
<accession>A0A0C5V1M9</accession>
<sequence>MLSRTWFDRGRLLLSFEQVVLLITASQIILPADVMGAL</sequence>
<keyword evidence="1" id="KW-1133">Transmembrane helix</keyword>
<dbReference type="EMBL" id="CP007142">
    <property type="protein sequence ID" value="AJQ93455.1"/>
    <property type="molecule type" value="Genomic_DNA"/>
</dbReference>
<gene>
    <name evidence="2" type="ORF">YC6258_01406</name>
</gene>
<organism evidence="2 3">
    <name type="scientific">Gynuella sunshinyii YC6258</name>
    <dbReference type="NCBI Taxonomy" id="1445510"/>
    <lineage>
        <taxon>Bacteria</taxon>
        <taxon>Pseudomonadati</taxon>
        <taxon>Pseudomonadota</taxon>
        <taxon>Gammaproteobacteria</taxon>
        <taxon>Oceanospirillales</taxon>
        <taxon>Saccharospirillaceae</taxon>
        <taxon>Gynuella</taxon>
    </lineage>
</organism>
<evidence type="ECO:0000313" key="3">
    <source>
        <dbReference type="Proteomes" id="UP000032266"/>
    </source>
</evidence>
<evidence type="ECO:0000313" key="2">
    <source>
        <dbReference type="EMBL" id="AJQ93455.1"/>
    </source>
</evidence>
<keyword evidence="1" id="KW-0472">Membrane</keyword>
<feature type="transmembrane region" description="Helical" evidence="1">
    <location>
        <begin position="12"/>
        <end position="30"/>
    </location>
</feature>
<reference evidence="2 3" key="1">
    <citation type="submission" date="2014-01" db="EMBL/GenBank/DDBJ databases">
        <title>Full genme sequencing of cellulolytic bacterium Gynuella sunshinyii YC6258T gen. nov., sp. nov.</title>
        <authorList>
            <person name="Khan H."/>
            <person name="Chung E.J."/>
            <person name="Chung Y.R."/>
        </authorList>
    </citation>
    <scope>NUCLEOTIDE SEQUENCE [LARGE SCALE GENOMIC DNA]</scope>
    <source>
        <strain evidence="2 3">YC6258</strain>
    </source>
</reference>
<dbReference type="Proteomes" id="UP000032266">
    <property type="component" value="Chromosome"/>
</dbReference>
<protein>
    <submittedName>
        <fullName evidence="2">Uncharacterized protein</fullName>
    </submittedName>
</protein>
<dbReference type="KEGG" id="gsn:YC6258_01406"/>
<evidence type="ECO:0000256" key="1">
    <source>
        <dbReference type="SAM" id="Phobius"/>
    </source>
</evidence>
<name>A0A0C5V1M9_9GAMM</name>
<dbReference type="AlphaFoldDB" id="A0A0C5V1M9"/>
<proteinExistence type="predicted"/>
<keyword evidence="1" id="KW-0812">Transmembrane</keyword>